<evidence type="ECO:0000313" key="18">
    <source>
        <dbReference type="Proteomes" id="UP000075884"/>
    </source>
</evidence>
<keyword evidence="10" id="KW-0687">Ribonucleoprotein</keyword>
<dbReference type="GO" id="GO:0005730">
    <property type="term" value="C:nucleolus"/>
    <property type="evidence" value="ECO:0007669"/>
    <property type="project" value="UniProtKB-SubCell"/>
</dbReference>
<accession>A0A182NMV4</accession>
<reference evidence="18" key="1">
    <citation type="submission" date="2013-03" db="EMBL/GenBank/DDBJ databases">
        <title>The Genome Sequence of Anopheles dirus WRAIR2.</title>
        <authorList>
            <consortium name="The Broad Institute Genomics Platform"/>
            <person name="Neafsey D.E."/>
            <person name="Walton C."/>
            <person name="Walker B."/>
            <person name="Young S.K."/>
            <person name="Zeng Q."/>
            <person name="Gargeya S."/>
            <person name="Fitzgerald M."/>
            <person name="Haas B."/>
            <person name="Abouelleil A."/>
            <person name="Allen A.W."/>
            <person name="Alvarado L."/>
            <person name="Arachchi H.M."/>
            <person name="Berlin A.M."/>
            <person name="Chapman S.B."/>
            <person name="Gainer-Dewar J."/>
            <person name="Goldberg J."/>
            <person name="Griggs A."/>
            <person name="Gujja S."/>
            <person name="Hansen M."/>
            <person name="Howarth C."/>
            <person name="Imamovic A."/>
            <person name="Ireland A."/>
            <person name="Larimer J."/>
            <person name="McCowan C."/>
            <person name="Murphy C."/>
            <person name="Pearson M."/>
            <person name="Poon T.W."/>
            <person name="Priest M."/>
            <person name="Roberts A."/>
            <person name="Saif S."/>
            <person name="Shea T."/>
            <person name="Sisk P."/>
            <person name="Sykes S."/>
            <person name="Wortman J."/>
            <person name="Nusbaum C."/>
            <person name="Birren B."/>
        </authorList>
    </citation>
    <scope>NUCLEOTIDE SEQUENCE [LARGE SCALE GENOMIC DNA]</scope>
    <source>
        <strain evidence="18">WRAIR2</strain>
    </source>
</reference>
<dbReference type="Pfam" id="PF16969">
    <property type="entry name" value="SRP68"/>
    <property type="match status" value="1"/>
</dbReference>
<dbReference type="FunFam" id="1.10.3450.40:FF:000001">
    <property type="entry name" value="Signal recognition particle subunit SRP68"/>
    <property type="match status" value="1"/>
</dbReference>
<feature type="region of interest" description="Disordered" evidence="14">
    <location>
        <begin position="712"/>
        <end position="737"/>
    </location>
</feature>
<evidence type="ECO:0000256" key="2">
    <source>
        <dbReference type="ARBA" id="ARBA00004496"/>
    </source>
</evidence>
<evidence type="ECO:0000256" key="9">
    <source>
        <dbReference type="ARBA" id="ARBA00023242"/>
    </source>
</evidence>
<dbReference type="VEuPathDB" id="VectorBase:ADIR008989"/>
<evidence type="ECO:0000256" key="12">
    <source>
        <dbReference type="ARBA" id="ARBA00083741"/>
    </source>
</evidence>
<dbReference type="GO" id="GO:0008312">
    <property type="term" value="F:7S RNA binding"/>
    <property type="evidence" value="ECO:0007669"/>
    <property type="project" value="InterPro"/>
</dbReference>
<keyword evidence="8" id="KW-0733">Signal recognition particle</keyword>
<dbReference type="InterPro" id="IPR028994">
    <property type="entry name" value="Integrin_alpha_N"/>
</dbReference>
<evidence type="ECO:0000256" key="4">
    <source>
        <dbReference type="ARBA" id="ARBA00009352"/>
    </source>
</evidence>
<dbReference type="InterPro" id="IPR034652">
    <property type="entry name" value="SRP68-RBD"/>
</dbReference>
<dbReference type="InterPro" id="IPR055409">
    <property type="entry name" value="Beta-prop_FAM234A_B"/>
</dbReference>
<evidence type="ECO:0000256" key="1">
    <source>
        <dbReference type="ARBA" id="ARBA00004240"/>
    </source>
</evidence>
<feature type="transmembrane region" description="Helical" evidence="15">
    <location>
        <begin position="759"/>
        <end position="781"/>
    </location>
</feature>
<evidence type="ECO:0000256" key="5">
    <source>
        <dbReference type="ARBA" id="ARBA00022490"/>
    </source>
</evidence>
<evidence type="ECO:0000256" key="8">
    <source>
        <dbReference type="ARBA" id="ARBA00023135"/>
    </source>
</evidence>
<proteinExistence type="inferred from homology"/>
<dbReference type="EnsemblMetazoa" id="ADIR008989-RA">
    <property type="protein sequence ID" value="ADIR008989-PA"/>
    <property type="gene ID" value="ADIR008989"/>
</dbReference>
<keyword evidence="15" id="KW-1133">Transmembrane helix</keyword>
<name>A0A182NMV4_9DIPT</name>
<evidence type="ECO:0000256" key="11">
    <source>
        <dbReference type="ARBA" id="ARBA00029498"/>
    </source>
</evidence>
<keyword evidence="18" id="KW-1185">Reference proteome</keyword>
<evidence type="ECO:0000313" key="17">
    <source>
        <dbReference type="EnsemblMetazoa" id="ADIR008989-PA"/>
    </source>
</evidence>
<dbReference type="PANTHER" id="PTHR12860:SF0">
    <property type="entry name" value="SIGNAL RECOGNITION PARTICLE SUBUNIT SRP68"/>
    <property type="match status" value="1"/>
</dbReference>
<keyword evidence="5" id="KW-0963">Cytoplasm</keyword>
<organism evidence="17 18">
    <name type="scientific">Anopheles dirus</name>
    <dbReference type="NCBI Taxonomy" id="7168"/>
    <lineage>
        <taxon>Eukaryota</taxon>
        <taxon>Metazoa</taxon>
        <taxon>Ecdysozoa</taxon>
        <taxon>Arthropoda</taxon>
        <taxon>Hexapoda</taxon>
        <taxon>Insecta</taxon>
        <taxon>Pterygota</taxon>
        <taxon>Neoptera</taxon>
        <taxon>Endopterygota</taxon>
        <taxon>Diptera</taxon>
        <taxon>Nematocera</taxon>
        <taxon>Culicoidea</taxon>
        <taxon>Culicidae</taxon>
        <taxon>Anophelinae</taxon>
        <taxon>Anopheles</taxon>
    </lineage>
</organism>
<feature type="region of interest" description="Disordered" evidence="14">
    <location>
        <begin position="1481"/>
        <end position="1501"/>
    </location>
</feature>
<keyword evidence="13" id="KW-0175">Coiled coil</keyword>
<keyword evidence="7" id="KW-0694">RNA-binding</keyword>
<dbReference type="InterPro" id="IPR026258">
    <property type="entry name" value="SRP68"/>
</dbReference>
<evidence type="ECO:0000256" key="13">
    <source>
        <dbReference type="SAM" id="Coils"/>
    </source>
</evidence>
<dbReference type="SUPFAM" id="SSF69318">
    <property type="entry name" value="Integrin alpha N-terminal domain"/>
    <property type="match status" value="1"/>
</dbReference>
<feature type="compositionally biased region" description="Basic and acidic residues" evidence="14">
    <location>
        <begin position="1"/>
        <end position="22"/>
    </location>
</feature>
<evidence type="ECO:0000256" key="6">
    <source>
        <dbReference type="ARBA" id="ARBA00022824"/>
    </source>
</evidence>
<evidence type="ECO:0000256" key="10">
    <source>
        <dbReference type="ARBA" id="ARBA00023274"/>
    </source>
</evidence>
<keyword evidence="15" id="KW-0812">Transmembrane</keyword>
<dbReference type="Gene3D" id="1.10.3450.40">
    <property type="entry name" value="Signal recognition particle, SRP68 subunit, RNA-binding domain"/>
    <property type="match status" value="1"/>
</dbReference>
<reference evidence="17" key="2">
    <citation type="submission" date="2020-05" db="UniProtKB">
        <authorList>
            <consortium name="EnsemblMetazoa"/>
        </authorList>
    </citation>
    <scope>IDENTIFICATION</scope>
    <source>
        <strain evidence="17">WRAIR2</strain>
    </source>
</reference>
<feature type="region of interest" description="Disordered" evidence="14">
    <location>
        <begin position="1"/>
        <end position="24"/>
    </location>
</feature>
<comment type="similarity">
    <text evidence="4">Belongs to the SRP68 family.</text>
</comment>
<comment type="subcellular location">
    <subcellularLocation>
        <location evidence="2">Cytoplasm</location>
    </subcellularLocation>
    <subcellularLocation>
        <location evidence="1">Endoplasmic reticulum</location>
    </subcellularLocation>
    <subcellularLocation>
        <location evidence="3">Nucleus</location>
        <location evidence="3">Nucleolus</location>
    </subcellularLocation>
</comment>
<evidence type="ECO:0000256" key="3">
    <source>
        <dbReference type="ARBA" id="ARBA00004604"/>
    </source>
</evidence>
<sequence>MVESKSEKAEVGREDVETSKEDMEVDVSAEAPVKVFTVEILRVIKDMQLQHGLRHGDFQRYRGYCSRRVKRLRKTLNLPQGDRRHYKKRHVTLVHLEKPDSDERFLHIPLMLAERTWSYAMQLRQESNTEPRKRFHLIEKLRKSCVYALQLQDLCGSDRCDARTKLEAEAYSAWIHGSLHFELSLWKSAAENLKKAQVIYENLAQAMPEEEQSVYRAKVEELKPSLRYCAYNVGENASVNDLLEMRGQSGLLDNLSHLVAQTKAESMEAFQMTEWRGRSVTVRPEKVRLFLLSIQELNKSIEKAKDVQAKIEMLENVLLDCKDAIAAIKDEIKQDPKLRQNASEGGSGALIGIQYLLAYMSYTRLKLTLERNLLLVAQAKLTLDDPNVPEKTQMTAGGKKTKPQDLSRLYEIILQNVTEMQQLTGMESDTSYQAEMDTLSLSFRAFRCYYIAITLVAMKRWREAVAMYERSKKYSNDASNSKTPCSDFDLRDELKQLVATIEGSKFSAHAYSVLEDDTADDTVLFGKSQKSSKPLYERLSHYKEDATLNTRNPNVFKMIPEMEPIPAKPLFFDLALNFVEFPSLDDKIEQKTAGKGATAGMSGFVKGLFGWGGGANNKRTFATPDRSKVVRRLLATIVAGRRSGRAVQAATMELIRKKMKPYQPSEQLVVRDSVSLSMDEDLSDDVEDEVFIRDGRTCRTYEDRGAKRPLMAPRRKYGKATSGNGSASGGGAGGVRSSSPILKKYRRRKCWKCCEPFCYGLAAVTVLIGLIVLAALLLTAFPQPLQKIKIWFHKESAFSSAVIRDKFNSLMYTANGVTYDGVGGSNGTLEMVPCTQITVQNVWTRVISRVNSESPLRKLDVNGDGVDDVVVGYGIDEMIDEGIRGYIPQCTSRKTGITDLCGGGLLALNGINGETLWQRWTSFTIFSLKCNIDINSDGGNDCVAAGRGGLILAIDGHNGRILWELKDYSDLESYAEISIDLYTINVVRDLNNDGISDIIAVHVEETQRAHGGHIKLISGATGAILRSIPTPYREEMFVPIQVLTRPDGADMFLVVTGGQNSPGGVYVLKQENLMKYPGENAFEPIVRMESSGFMVPAVLSDLNGDGVEDIVVSSFNSTVYAFDGANRTQLWSFTIADSESVSSIVPGRFDHDNVTDFMVKYNTGPGFPIYYYSQTMIINGTNGKPFLDSSIKDAGGPNGLLGGITISQTGGGDFFLHWQMQCRNRTADTTDEYQFIPESDVIQQSRADTCALRYNQSSVLKLYAITRHVEPPGAVIFSSDDLTVRLNETGTAEQPQQTYVAPMKHPKMKLKGRNDGHSSATMRKSSIEAPAVGQVTNQADVHMDKKLSPSQQTSDPVGVVVESPGQAAQLGARRPDIFHGQKPAVEQSIDALAEEEAKRQEKLALNNVYKKYIYNANDDETDGELAASPGIGEGIRGDERKPYIYLPYEQIEQDAARNPFLTNQIPPVPVGGLDYDYGTPPLEDDGRSIPSPYKRPRYRSSGRDVRSKFGVFDDIDMHDRSLEEQVLNESNPNSQIVKKVLLNDEIMDDIKNADPGSKGSKETLWDLEMEKEAKEAMNEKLQAYRTYRNEDMLQLEKKFFAQCLKARLPDLSPQYQRFETQIIITRVEIGCACSADLNPAREVCSKLHSYDQQRWTQYMGSEGNGHY</sequence>
<dbReference type="GO" id="GO:0005829">
    <property type="term" value="C:cytosol"/>
    <property type="evidence" value="ECO:0007669"/>
    <property type="project" value="UniProtKB-ARBA"/>
</dbReference>
<dbReference type="GO" id="GO:0030942">
    <property type="term" value="F:endoplasmic reticulum signal peptide binding"/>
    <property type="evidence" value="ECO:0007669"/>
    <property type="project" value="InterPro"/>
</dbReference>
<feature type="domain" description="FAM234A/B beta-propeller" evidence="16">
    <location>
        <begin position="858"/>
        <end position="1184"/>
    </location>
</feature>
<evidence type="ECO:0000256" key="7">
    <source>
        <dbReference type="ARBA" id="ARBA00022884"/>
    </source>
</evidence>
<dbReference type="Gene3D" id="2.130.10.130">
    <property type="entry name" value="Integrin alpha, N-terminal"/>
    <property type="match status" value="1"/>
</dbReference>
<protein>
    <recommendedName>
        <fullName evidence="11">Signal recognition particle subunit SRP68</fullName>
    </recommendedName>
    <alternativeName>
        <fullName evidence="12">Signal recognition particle 68 kDa protein</fullName>
    </alternativeName>
</protein>
<dbReference type="Pfam" id="PF23727">
    <property type="entry name" value="Beta-prop_FAM234A_B"/>
    <property type="match status" value="1"/>
</dbReference>
<evidence type="ECO:0000259" key="16">
    <source>
        <dbReference type="Pfam" id="PF23727"/>
    </source>
</evidence>
<dbReference type="GO" id="GO:0005047">
    <property type="term" value="F:signal recognition particle binding"/>
    <property type="evidence" value="ECO:0007669"/>
    <property type="project" value="InterPro"/>
</dbReference>
<keyword evidence="9" id="KW-0539">Nucleus</keyword>
<dbReference type="CDD" id="cd15481">
    <property type="entry name" value="SRP68-RBD"/>
    <property type="match status" value="1"/>
</dbReference>
<dbReference type="GO" id="GO:0005783">
    <property type="term" value="C:endoplasmic reticulum"/>
    <property type="evidence" value="ECO:0007669"/>
    <property type="project" value="UniProtKB-SubCell"/>
</dbReference>
<feature type="coiled-coil region" evidence="13">
    <location>
        <begin position="294"/>
        <end position="331"/>
    </location>
</feature>
<dbReference type="Proteomes" id="UP000075884">
    <property type="component" value="Unassembled WGS sequence"/>
</dbReference>
<keyword evidence="15" id="KW-0472">Membrane</keyword>
<dbReference type="PANTHER" id="PTHR12860">
    <property type="entry name" value="SIGNAL RECOGNITION PARTICLE 68 KDA PROTEIN"/>
    <property type="match status" value="1"/>
</dbReference>
<dbReference type="GO" id="GO:0006614">
    <property type="term" value="P:SRP-dependent cotranslational protein targeting to membrane"/>
    <property type="evidence" value="ECO:0007669"/>
    <property type="project" value="InterPro"/>
</dbReference>
<dbReference type="InterPro" id="IPR038253">
    <property type="entry name" value="SRP68_N_sf"/>
</dbReference>
<evidence type="ECO:0000256" key="14">
    <source>
        <dbReference type="SAM" id="MobiDB-lite"/>
    </source>
</evidence>
<dbReference type="GO" id="GO:0005786">
    <property type="term" value="C:signal recognition particle, endoplasmic reticulum targeting"/>
    <property type="evidence" value="ECO:0007669"/>
    <property type="project" value="UniProtKB-KW"/>
</dbReference>
<evidence type="ECO:0000256" key="15">
    <source>
        <dbReference type="SAM" id="Phobius"/>
    </source>
</evidence>
<keyword evidence="6" id="KW-0256">Endoplasmic reticulum</keyword>